<keyword evidence="3" id="KW-0804">Transcription</keyword>
<evidence type="ECO:0000259" key="4">
    <source>
        <dbReference type="PROSITE" id="PS01124"/>
    </source>
</evidence>
<dbReference type="Gene3D" id="1.10.10.60">
    <property type="entry name" value="Homeodomain-like"/>
    <property type="match status" value="1"/>
</dbReference>
<dbReference type="PANTHER" id="PTHR47894">
    <property type="entry name" value="HTH-TYPE TRANSCRIPTIONAL REGULATOR GADX"/>
    <property type="match status" value="1"/>
</dbReference>
<sequence>MAHGQLVPLIKTIHAETLIELLKHFEADIYPLLAAAGLPEDVLNTGHEYVPEGPVRNLLAMIAERAEPEYYGDLLRTAIREYFIPRMLKYLRAPATVGDALRQMETAVLHDSSAAKVSIGDFNGTPWCCRYKAGEFTSSFLWAEIFAILFIIEFVRFISNSRWHPNCVTVQSPDADNLVALLEDPTVVLYTSRKQAGVELSNEVMALPVCLPSRYTAPEHTASEPSPRSYVETLYLALAPYLSRQNLPIEQAAALLETSPRTLQRRLAAEGTSFRSVRENIMLATACQLMESKSYSLTDIASELGYSDIAHFSRAFKKLTGFPPKEYRRRFLRPSPG</sequence>
<keyword evidence="2 5" id="KW-0238">DNA-binding</keyword>
<dbReference type="GO" id="GO:0000976">
    <property type="term" value="F:transcription cis-regulatory region binding"/>
    <property type="evidence" value="ECO:0007669"/>
    <property type="project" value="TreeGrafter"/>
</dbReference>
<dbReference type="GO" id="GO:0005829">
    <property type="term" value="C:cytosol"/>
    <property type="evidence" value="ECO:0007669"/>
    <property type="project" value="TreeGrafter"/>
</dbReference>
<keyword evidence="1" id="KW-0805">Transcription regulation</keyword>
<dbReference type="EMBL" id="FNEM01000006">
    <property type="protein sequence ID" value="SDJ28498.1"/>
    <property type="molecule type" value="Genomic_DNA"/>
</dbReference>
<dbReference type="RefSeq" id="WP_090365072.1">
    <property type="nucleotide sequence ID" value="NZ_FNEM01000006.1"/>
</dbReference>
<name>A0A1G8SH00_9GAMM</name>
<gene>
    <name evidence="5" type="ORF">SAMN04488540_106181</name>
</gene>
<dbReference type="InterPro" id="IPR018060">
    <property type="entry name" value="HTH_AraC"/>
</dbReference>
<evidence type="ECO:0000256" key="1">
    <source>
        <dbReference type="ARBA" id="ARBA00023015"/>
    </source>
</evidence>
<dbReference type="PROSITE" id="PS01124">
    <property type="entry name" value="HTH_ARAC_FAMILY_2"/>
    <property type="match status" value="1"/>
</dbReference>
<accession>A0A1G8SH00</accession>
<dbReference type="InterPro" id="IPR020449">
    <property type="entry name" value="Tscrpt_reg_AraC-type_HTH"/>
</dbReference>
<evidence type="ECO:0000313" key="6">
    <source>
        <dbReference type="Proteomes" id="UP000199527"/>
    </source>
</evidence>
<proteinExistence type="predicted"/>
<evidence type="ECO:0000256" key="2">
    <source>
        <dbReference type="ARBA" id="ARBA00023125"/>
    </source>
</evidence>
<protein>
    <submittedName>
        <fullName evidence="5">AraC-type DNA-binding protein</fullName>
    </submittedName>
</protein>
<evidence type="ECO:0000313" key="5">
    <source>
        <dbReference type="EMBL" id="SDJ28498.1"/>
    </source>
</evidence>
<feature type="domain" description="HTH araC/xylS-type" evidence="4">
    <location>
        <begin position="232"/>
        <end position="330"/>
    </location>
</feature>
<reference evidence="6" key="1">
    <citation type="submission" date="2016-10" db="EMBL/GenBank/DDBJ databases">
        <authorList>
            <person name="Varghese N."/>
            <person name="Submissions S."/>
        </authorList>
    </citation>
    <scope>NUCLEOTIDE SEQUENCE [LARGE SCALE GENOMIC DNA]</scope>
    <source>
        <strain evidence="6">DSM 23317</strain>
    </source>
</reference>
<dbReference type="PRINTS" id="PR00032">
    <property type="entry name" value="HTHARAC"/>
</dbReference>
<dbReference type="Pfam" id="PF12833">
    <property type="entry name" value="HTH_18"/>
    <property type="match status" value="1"/>
</dbReference>
<dbReference type="OrthoDB" id="5582699at2"/>
<dbReference type="GO" id="GO:0003700">
    <property type="term" value="F:DNA-binding transcription factor activity"/>
    <property type="evidence" value="ECO:0007669"/>
    <property type="project" value="InterPro"/>
</dbReference>
<dbReference type="AlphaFoldDB" id="A0A1G8SH00"/>
<organism evidence="5 6">
    <name type="scientific">Ferrimonas sediminum</name>
    <dbReference type="NCBI Taxonomy" id="718193"/>
    <lineage>
        <taxon>Bacteria</taxon>
        <taxon>Pseudomonadati</taxon>
        <taxon>Pseudomonadota</taxon>
        <taxon>Gammaproteobacteria</taxon>
        <taxon>Alteromonadales</taxon>
        <taxon>Ferrimonadaceae</taxon>
        <taxon>Ferrimonas</taxon>
    </lineage>
</organism>
<dbReference type="SUPFAM" id="SSF46689">
    <property type="entry name" value="Homeodomain-like"/>
    <property type="match status" value="1"/>
</dbReference>
<evidence type="ECO:0000256" key="3">
    <source>
        <dbReference type="ARBA" id="ARBA00023163"/>
    </source>
</evidence>
<dbReference type="PANTHER" id="PTHR47894:SF1">
    <property type="entry name" value="HTH-TYPE TRANSCRIPTIONAL REGULATOR VQSM"/>
    <property type="match status" value="1"/>
</dbReference>
<dbReference type="InterPro" id="IPR009057">
    <property type="entry name" value="Homeodomain-like_sf"/>
</dbReference>
<dbReference type="SMART" id="SM00342">
    <property type="entry name" value="HTH_ARAC"/>
    <property type="match status" value="1"/>
</dbReference>
<dbReference type="Proteomes" id="UP000199527">
    <property type="component" value="Unassembled WGS sequence"/>
</dbReference>
<keyword evidence="6" id="KW-1185">Reference proteome</keyword>